<comment type="caution">
    <text evidence="2">The sequence shown here is derived from an EMBL/GenBank/DDBJ whole genome shotgun (WGS) entry which is preliminary data.</text>
</comment>
<keyword evidence="3" id="KW-1185">Reference proteome</keyword>
<sequence>MAGMREPLERLPDLRLDRIHDRPLARPPESSGRQVGLAGGSPGGTAADFPLITLQTSLKGVHTHPSPVSAPVAAADTGH</sequence>
<proteinExistence type="predicted"/>
<feature type="compositionally biased region" description="Basic and acidic residues" evidence="1">
    <location>
        <begin position="1"/>
        <end position="24"/>
    </location>
</feature>
<name>A0A917R918_9ACTN</name>
<gene>
    <name evidence="2" type="ORF">GCM10007964_42200</name>
</gene>
<feature type="region of interest" description="Disordered" evidence="1">
    <location>
        <begin position="1"/>
        <end position="79"/>
    </location>
</feature>
<dbReference type="AlphaFoldDB" id="A0A917R918"/>
<reference evidence="2" key="1">
    <citation type="journal article" date="2014" name="Int. J. Syst. Evol. Microbiol.">
        <title>Complete genome sequence of Corynebacterium casei LMG S-19264T (=DSM 44701T), isolated from a smear-ripened cheese.</title>
        <authorList>
            <consortium name="US DOE Joint Genome Institute (JGI-PGF)"/>
            <person name="Walter F."/>
            <person name="Albersmeier A."/>
            <person name="Kalinowski J."/>
            <person name="Ruckert C."/>
        </authorList>
    </citation>
    <scope>NUCLEOTIDE SEQUENCE</scope>
    <source>
        <strain evidence="2">JCM 13064</strain>
    </source>
</reference>
<evidence type="ECO:0000256" key="1">
    <source>
        <dbReference type="SAM" id="MobiDB-lite"/>
    </source>
</evidence>
<dbReference type="EMBL" id="BMNT01000023">
    <property type="protein sequence ID" value="GGK95388.1"/>
    <property type="molecule type" value="Genomic_DNA"/>
</dbReference>
<evidence type="ECO:0000313" key="2">
    <source>
        <dbReference type="EMBL" id="GGK95388.1"/>
    </source>
</evidence>
<protein>
    <submittedName>
        <fullName evidence="2">Uncharacterized protein</fullName>
    </submittedName>
</protein>
<evidence type="ECO:0000313" key="3">
    <source>
        <dbReference type="Proteomes" id="UP000645217"/>
    </source>
</evidence>
<feature type="compositionally biased region" description="Low complexity" evidence="1">
    <location>
        <begin position="65"/>
        <end position="79"/>
    </location>
</feature>
<dbReference type="Proteomes" id="UP000645217">
    <property type="component" value="Unassembled WGS sequence"/>
</dbReference>
<accession>A0A917R918</accession>
<reference evidence="2" key="2">
    <citation type="submission" date="2020-09" db="EMBL/GenBank/DDBJ databases">
        <authorList>
            <person name="Sun Q."/>
            <person name="Ohkuma M."/>
        </authorList>
    </citation>
    <scope>NUCLEOTIDE SEQUENCE</scope>
    <source>
        <strain evidence="2">JCM 13064</strain>
    </source>
</reference>
<organism evidence="2 3">
    <name type="scientific">Sphaerisporangium melleum</name>
    <dbReference type="NCBI Taxonomy" id="321316"/>
    <lineage>
        <taxon>Bacteria</taxon>
        <taxon>Bacillati</taxon>
        <taxon>Actinomycetota</taxon>
        <taxon>Actinomycetes</taxon>
        <taxon>Streptosporangiales</taxon>
        <taxon>Streptosporangiaceae</taxon>
        <taxon>Sphaerisporangium</taxon>
    </lineage>
</organism>